<dbReference type="PROSITE" id="PS00758">
    <property type="entry name" value="ARGE_DAPE_CPG2_1"/>
    <property type="match status" value="1"/>
</dbReference>
<dbReference type="EMBL" id="BBZA01000229">
    <property type="protein sequence ID" value="GAP64204.1"/>
    <property type="molecule type" value="Genomic_DNA"/>
</dbReference>
<dbReference type="SUPFAM" id="SSF53187">
    <property type="entry name" value="Zn-dependent exopeptidases"/>
    <property type="match status" value="1"/>
</dbReference>
<reference evidence="6" key="1">
    <citation type="journal article" date="2015" name="Genome Announc.">
        <title>Draft Genome Sequence of a Heterotrophic Facultative Anaerobic Thermophilic Bacterium, Ardenticatena maritima Strain 110ST.</title>
        <authorList>
            <person name="Kawaichi S."/>
            <person name="Yoshida T."/>
            <person name="Sako Y."/>
            <person name="Nakamura R."/>
        </authorList>
    </citation>
    <scope>NUCLEOTIDE SEQUENCE [LARGE SCALE GENOMIC DNA]</scope>
    <source>
        <strain evidence="6">110S</strain>
    </source>
</reference>
<name>A0A0M9UDM6_9CHLR</name>
<dbReference type="AlphaFoldDB" id="A0A0M9UDM6"/>
<evidence type="ECO:0000259" key="5">
    <source>
        <dbReference type="Pfam" id="PF07687"/>
    </source>
</evidence>
<keyword evidence="2" id="KW-0479">Metal-binding</keyword>
<dbReference type="SUPFAM" id="SSF55031">
    <property type="entry name" value="Bacterial exopeptidase dimerisation domain"/>
    <property type="match status" value="1"/>
</dbReference>
<dbReference type="InterPro" id="IPR036264">
    <property type="entry name" value="Bact_exopeptidase_dim_dom"/>
</dbReference>
<organism evidence="6 8">
    <name type="scientific">Ardenticatena maritima</name>
    <dbReference type="NCBI Taxonomy" id="872965"/>
    <lineage>
        <taxon>Bacteria</taxon>
        <taxon>Bacillati</taxon>
        <taxon>Chloroflexota</taxon>
        <taxon>Ardenticatenia</taxon>
        <taxon>Ardenticatenales</taxon>
        <taxon>Ardenticatenaceae</taxon>
        <taxon>Ardenticatena</taxon>
    </lineage>
</organism>
<accession>A0A0M9UDM6</accession>
<dbReference type="GO" id="GO:0008777">
    <property type="term" value="F:acetylornithine deacetylase activity"/>
    <property type="evidence" value="ECO:0007669"/>
    <property type="project" value="UniProtKB-EC"/>
</dbReference>
<keyword evidence="3 6" id="KW-0378">Hydrolase</keyword>
<dbReference type="EC" id="3.5.1.16" evidence="6"/>
<dbReference type="PANTHER" id="PTHR43808">
    <property type="entry name" value="ACETYLORNITHINE DEACETYLASE"/>
    <property type="match status" value="1"/>
</dbReference>
<evidence type="ECO:0000256" key="4">
    <source>
        <dbReference type="ARBA" id="ARBA00022833"/>
    </source>
</evidence>
<dbReference type="Proteomes" id="UP000050502">
    <property type="component" value="Unassembled WGS sequence"/>
</dbReference>
<dbReference type="Gene3D" id="3.30.70.360">
    <property type="match status" value="1"/>
</dbReference>
<evidence type="ECO:0000313" key="9">
    <source>
        <dbReference type="Proteomes" id="UP000050502"/>
    </source>
</evidence>
<comment type="cofactor">
    <cofactor evidence="1">
        <name>Zn(2+)</name>
        <dbReference type="ChEBI" id="CHEBI:29105"/>
    </cofactor>
</comment>
<reference evidence="8" key="3">
    <citation type="submission" date="2015-08" db="EMBL/GenBank/DDBJ databases">
        <title>Draft Genome Sequence of a Heterotrophic Facultative Anaerobic Bacterium Ardenticatena maritima Strain 110S.</title>
        <authorList>
            <person name="Kawaichi S."/>
            <person name="Yoshida T."/>
            <person name="Sako Y."/>
            <person name="Nakamura R."/>
        </authorList>
    </citation>
    <scope>NUCLEOTIDE SEQUENCE [LARGE SCALE GENOMIC DNA]</scope>
    <source>
        <strain evidence="8">110S</strain>
    </source>
</reference>
<dbReference type="GO" id="GO:0046872">
    <property type="term" value="F:metal ion binding"/>
    <property type="evidence" value="ECO:0007669"/>
    <property type="project" value="UniProtKB-KW"/>
</dbReference>
<keyword evidence="4" id="KW-0862">Zinc</keyword>
<sequence>MVKENLFRLLAELVAINSVNPTLARGPGERAIAQKIREHLTSLGISPDVNTFAPKRANVAAVVPGRGEAPPLLLNAHIDTVGVGGMPNPFTLRQEGDRWYGRGAYDMKGSVAVMLALAEAWVASPPPGDIYLTFVADEEDRSLGMEVLIREWLPRYAPPAGAIVLEPTEEQLGVAHKGFAWLEIEVQGVAAHGSRPDEGVDAILPLGLALNELRAIQEELAHRAPHPLLGRASLHASIIEGGEAWCVYPPRARLGWERRTLPDESLDEIRTELERVLAAVLRPPSRHTALARVVFARPPHQVNRTAWPVRLLKAAGVEEEAGMAYWTDAALLREAGIPTVLYGPAGHGAHADDEWVSGESLVRVYETLQRAAAQMAEVSA</sequence>
<reference evidence="7 9" key="2">
    <citation type="submission" date="2015-07" db="EMBL/GenBank/DDBJ databases">
        <title>Whole genome sequence of Ardenticatena maritima DSM 23922.</title>
        <authorList>
            <person name="Hemp J."/>
            <person name="Ward L.M."/>
            <person name="Pace L.A."/>
            <person name="Fischer W.W."/>
        </authorList>
    </citation>
    <scope>NUCLEOTIDE SEQUENCE [LARGE SCALE GENOMIC DNA]</scope>
    <source>
        <strain evidence="7 9">110S</strain>
    </source>
</reference>
<evidence type="ECO:0000256" key="1">
    <source>
        <dbReference type="ARBA" id="ARBA00001947"/>
    </source>
</evidence>
<evidence type="ECO:0000313" key="8">
    <source>
        <dbReference type="Proteomes" id="UP000037784"/>
    </source>
</evidence>
<evidence type="ECO:0000313" key="7">
    <source>
        <dbReference type="EMBL" id="KPL89611.1"/>
    </source>
</evidence>
<dbReference type="STRING" id="872965.SE16_04125"/>
<dbReference type="OrthoDB" id="9792335at2"/>
<keyword evidence="8" id="KW-1185">Reference proteome</keyword>
<dbReference type="PANTHER" id="PTHR43808:SF25">
    <property type="entry name" value="PEPTIDASE M20 DIMERISATION DOMAIN-CONTAINING PROTEIN"/>
    <property type="match status" value="1"/>
</dbReference>
<gene>
    <name evidence="6" type="primary">argE</name>
    <name evidence="6" type="ORF">ARMA_2627</name>
    <name evidence="7" type="ORF">SE16_04125</name>
</gene>
<dbReference type="Pfam" id="PF01546">
    <property type="entry name" value="Peptidase_M20"/>
    <property type="match status" value="1"/>
</dbReference>
<dbReference type="Pfam" id="PF07687">
    <property type="entry name" value="M20_dimer"/>
    <property type="match status" value="1"/>
</dbReference>
<dbReference type="EMBL" id="LGKN01000003">
    <property type="protein sequence ID" value="KPL89611.1"/>
    <property type="molecule type" value="Genomic_DNA"/>
</dbReference>
<dbReference type="Proteomes" id="UP000037784">
    <property type="component" value="Unassembled WGS sequence"/>
</dbReference>
<evidence type="ECO:0000313" key="6">
    <source>
        <dbReference type="EMBL" id="GAP64204.1"/>
    </source>
</evidence>
<protein>
    <submittedName>
        <fullName evidence="6">Acetylornithine deacetylase</fullName>
        <ecNumber evidence="6">3.5.1.16</ecNumber>
    </submittedName>
</protein>
<evidence type="ECO:0000256" key="3">
    <source>
        <dbReference type="ARBA" id="ARBA00022801"/>
    </source>
</evidence>
<evidence type="ECO:0000256" key="2">
    <source>
        <dbReference type="ARBA" id="ARBA00022723"/>
    </source>
</evidence>
<feature type="domain" description="Peptidase M20 dimerisation" evidence="5">
    <location>
        <begin position="174"/>
        <end position="281"/>
    </location>
</feature>
<dbReference type="InterPro" id="IPR011650">
    <property type="entry name" value="Peptidase_M20_dimer"/>
</dbReference>
<dbReference type="RefSeq" id="WP_054493927.1">
    <property type="nucleotide sequence ID" value="NZ_BBZA01000229.1"/>
</dbReference>
<dbReference type="Gene3D" id="3.40.630.10">
    <property type="entry name" value="Zn peptidases"/>
    <property type="match status" value="2"/>
</dbReference>
<dbReference type="InterPro" id="IPR050072">
    <property type="entry name" value="Peptidase_M20A"/>
</dbReference>
<dbReference type="InterPro" id="IPR002933">
    <property type="entry name" value="Peptidase_M20"/>
</dbReference>
<comment type="caution">
    <text evidence="6">The sequence shown here is derived from an EMBL/GenBank/DDBJ whole genome shotgun (WGS) entry which is preliminary data.</text>
</comment>
<dbReference type="InterPro" id="IPR001261">
    <property type="entry name" value="ArgE/DapE_CS"/>
</dbReference>
<proteinExistence type="predicted"/>